<dbReference type="RefSeq" id="WP_264322606.1">
    <property type="nucleotide sequence ID" value="NZ_JADEXN010000359.1"/>
</dbReference>
<dbReference type="PANTHER" id="PTHR10724">
    <property type="entry name" value="30S RIBOSOMAL PROTEIN S1"/>
    <property type="match status" value="1"/>
</dbReference>
<sequence>IKPYGAFVDVGGVTGLLHIRQISQNRIDSLSDVLSEGQNIKVLVAEVDEWKGRISLATKVFENYAGELLENFDEVMANAETRWDEKQSGESESTPKPKPEVKSKPEVKAKTEEEEK</sequence>
<gene>
    <name evidence="6" type="ORF">IQ235_16860</name>
</gene>
<organism evidence="6 7">
    <name type="scientific">Zarconia navalis LEGE 11467</name>
    <dbReference type="NCBI Taxonomy" id="1828826"/>
    <lineage>
        <taxon>Bacteria</taxon>
        <taxon>Bacillati</taxon>
        <taxon>Cyanobacteriota</taxon>
        <taxon>Cyanophyceae</taxon>
        <taxon>Oscillatoriophycideae</taxon>
        <taxon>Oscillatoriales</taxon>
        <taxon>Oscillatoriales incertae sedis</taxon>
        <taxon>Zarconia</taxon>
        <taxon>Zarconia navalis</taxon>
    </lineage>
</organism>
<keyword evidence="7" id="KW-1185">Reference proteome</keyword>
<dbReference type="InterPro" id="IPR012340">
    <property type="entry name" value="NA-bd_OB-fold"/>
</dbReference>
<comment type="similarity">
    <text evidence="1">Belongs to the bacterial ribosomal protein bS1 family.</text>
</comment>
<dbReference type="PANTHER" id="PTHR10724:SF7">
    <property type="entry name" value="SMALL RIBOSOMAL SUBUNIT PROTEIN BS1C"/>
    <property type="match status" value="1"/>
</dbReference>
<dbReference type="SUPFAM" id="SSF50249">
    <property type="entry name" value="Nucleic acid-binding proteins"/>
    <property type="match status" value="1"/>
</dbReference>
<feature type="compositionally biased region" description="Basic and acidic residues" evidence="4">
    <location>
        <begin position="81"/>
        <end position="116"/>
    </location>
</feature>
<dbReference type="GO" id="GO:1990904">
    <property type="term" value="C:ribonucleoprotein complex"/>
    <property type="evidence" value="ECO:0007669"/>
    <property type="project" value="UniProtKB-KW"/>
</dbReference>
<reference evidence="6" key="1">
    <citation type="submission" date="2020-10" db="EMBL/GenBank/DDBJ databases">
        <authorList>
            <person name="Castelo-Branco R."/>
            <person name="Eusebio N."/>
            <person name="Adriana R."/>
            <person name="Vieira A."/>
            <person name="Brugerolle De Fraissinette N."/>
            <person name="Rezende De Castro R."/>
            <person name="Schneider M.P."/>
            <person name="Vasconcelos V."/>
            <person name="Leao P.N."/>
        </authorList>
    </citation>
    <scope>NUCLEOTIDE SEQUENCE</scope>
    <source>
        <strain evidence="6">LEGE 11467</strain>
    </source>
</reference>
<keyword evidence="2" id="KW-0689">Ribosomal protein</keyword>
<accession>A0A928ZA46</accession>
<comment type="caution">
    <text evidence="6">The sequence shown here is derived from an EMBL/GenBank/DDBJ whole genome shotgun (WGS) entry which is preliminary data.</text>
</comment>
<evidence type="ECO:0000256" key="2">
    <source>
        <dbReference type="ARBA" id="ARBA00022980"/>
    </source>
</evidence>
<dbReference type="Proteomes" id="UP000621799">
    <property type="component" value="Unassembled WGS sequence"/>
</dbReference>
<dbReference type="GO" id="GO:0003735">
    <property type="term" value="F:structural constituent of ribosome"/>
    <property type="evidence" value="ECO:0007669"/>
    <property type="project" value="TreeGrafter"/>
</dbReference>
<dbReference type="SMART" id="SM00316">
    <property type="entry name" value="S1"/>
    <property type="match status" value="1"/>
</dbReference>
<dbReference type="Pfam" id="PF00575">
    <property type="entry name" value="S1"/>
    <property type="match status" value="1"/>
</dbReference>
<evidence type="ECO:0000256" key="1">
    <source>
        <dbReference type="ARBA" id="ARBA00006767"/>
    </source>
</evidence>
<dbReference type="InterPro" id="IPR050437">
    <property type="entry name" value="Ribos_protein_bS1-like"/>
</dbReference>
<dbReference type="GO" id="GO:0003729">
    <property type="term" value="F:mRNA binding"/>
    <property type="evidence" value="ECO:0007669"/>
    <property type="project" value="TreeGrafter"/>
</dbReference>
<feature type="non-terminal residue" evidence="6">
    <location>
        <position position="1"/>
    </location>
</feature>
<name>A0A928ZA46_9CYAN</name>
<dbReference type="Gene3D" id="2.40.50.140">
    <property type="entry name" value="Nucleic acid-binding proteins"/>
    <property type="match status" value="1"/>
</dbReference>
<dbReference type="InterPro" id="IPR003029">
    <property type="entry name" value="S1_domain"/>
</dbReference>
<proteinExistence type="inferred from homology"/>
<evidence type="ECO:0000313" key="7">
    <source>
        <dbReference type="Proteomes" id="UP000621799"/>
    </source>
</evidence>
<dbReference type="EMBL" id="JADEXN010000359">
    <property type="protein sequence ID" value="MBE9042444.1"/>
    <property type="molecule type" value="Genomic_DNA"/>
</dbReference>
<protein>
    <submittedName>
        <fullName evidence="6">S1 RNA-binding domain-containing protein</fullName>
    </submittedName>
</protein>
<evidence type="ECO:0000256" key="4">
    <source>
        <dbReference type="SAM" id="MobiDB-lite"/>
    </source>
</evidence>
<dbReference type="PROSITE" id="PS50126">
    <property type="entry name" value="S1"/>
    <property type="match status" value="1"/>
</dbReference>
<evidence type="ECO:0000259" key="5">
    <source>
        <dbReference type="PROSITE" id="PS50126"/>
    </source>
</evidence>
<evidence type="ECO:0000256" key="3">
    <source>
        <dbReference type="ARBA" id="ARBA00023274"/>
    </source>
</evidence>
<keyword evidence="3" id="KW-0687">Ribonucleoprotein</keyword>
<dbReference type="GO" id="GO:0005840">
    <property type="term" value="C:ribosome"/>
    <property type="evidence" value="ECO:0007669"/>
    <property type="project" value="UniProtKB-KW"/>
</dbReference>
<feature type="domain" description="S1 motif" evidence="5">
    <location>
        <begin position="1"/>
        <end position="59"/>
    </location>
</feature>
<evidence type="ECO:0000313" key="6">
    <source>
        <dbReference type="EMBL" id="MBE9042444.1"/>
    </source>
</evidence>
<dbReference type="GO" id="GO:0006412">
    <property type="term" value="P:translation"/>
    <property type="evidence" value="ECO:0007669"/>
    <property type="project" value="TreeGrafter"/>
</dbReference>
<dbReference type="AlphaFoldDB" id="A0A928ZA46"/>
<feature type="region of interest" description="Disordered" evidence="4">
    <location>
        <begin position="80"/>
        <end position="116"/>
    </location>
</feature>